<comment type="caution">
    <text evidence="1">The sequence shown here is derived from an EMBL/GenBank/DDBJ whole genome shotgun (WGS) entry which is preliminary data.</text>
</comment>
<dbReference type="EMBL" id="WRXP01004783">
    <property type="protein sequence ID" value="KAF1001384.1"/>
    <property type="molecule type" value="Genomic_DNA"/>
</dbReference>
<proteinExistence type="predicted"/>
<organism evidence="1 2">
    <name type="scientific">Apium graveolens</name>
    <name type="common">Celery</name>
    <dbReference type="NCBI Taxonomy" id="4045"/>
    <lineage>
        <taxon>Eukaryota</taxon>
        <taxon>Viridiplantae</taxon>
        <taxon>Streptophyta</taxon>
        <taxon>Embryophyta</taxon>
        <taxon>Tracheophyta</taxon>
        <taxon>Spermatophyta</taxon>
        <taxon>Magnoliopsida</taxon>
        <taxon>eudicotyledons</taxon>
        <taxon>Gunneridae</taxon>
        <taxon>Pentapetalae</taxon>
        <taxon>asterids</taxon>
        <taxon>campanulids</taxon>
        <taxon>Apiales</taxon>
        <taxon>Apiaceae</taxon>
        <taxon>Apioideae</taxon>
        <taxon>apioid superclade</taxon>
        <taxon>Apieae</taxon>
        <taxon>Apium</taxon>
    </lineage>
</organism>
<keyword evidence="2" id="KW-1185">Reference proteome</keyword>
<name>A0A6L5BBJ6_APIGR</name>
<sequence>MVYGQRLCGGHNLLQSVRPSNRKIWFCVALSHTHPEIQYFFWGPNASAVVVHSEYFSLFSPWLLLVNNKLHANCLSKESKHNSQDCIAAEKYLLTSVSLILVHVISKNHQQKRNGIITS</sequence>
<protein>
    <submittedName>
        <fullName evidence="1">Uncharacterized protein</fullName>
    </submittedName>
</protein>
<gene>
    <name evidence="1" type="ORF">AG4045_002534</name>
</gene>
<dbReference type="Proteomes" id="UP000593563">
    <property type="component" value="Unassembled WGS sequence"/>
</dbReference>
<accession>A0A6L5BBJ6</accession>
<evidence type="ECO:0000313" key="1">
    <source>
        <dbReference type="EMBL" id="KAF1001384.1"/>
    </source>
</evidence>
<reference evidence="1" key="1">
    <citation type="submission" date="2020-01" db="EMBL/GenBank/DDBJ databases">
        <title>The Celery Genome Sequence Reveals Sequential Paleo-tetraploidization, Resistance Gene Elimination, Karyotype Evolution, and Functional Innovation in Apiales.</title>
        <authorList>
            <person name="Song X."/>
        </authorList>
    </citation>
    <scope>NUCLEOTIDE SEQUENCE</scope>
    <source>
        <tissue evidence="1">Leaf</tissue>
    </source>
</reference>
<evidence type="ECO:0000313" key="2">
    <source>
        <dbReference type="Proteomes" id="UP000593563"/>
    </source>
</evidence>
<dbReference type="AlphaFoldDB" id="A0A6L5BBJ6"/>